<comment type="caution">
    <text evidence="6">The sequence shown here is derived from an EMBL/GenBank/DDBJ whole genome shotgun (WGS) entry which is preliminary data.</text>
</comment>
<feature type="non-terminal residue" evidence="6">
    <location>
        <position position="1"/>
    </location>
</feature>
<keyword evidence="2" id="KW-0547">Nucleotide-binding</keyword>
<dbReference type="AlphaFoldDB" id="A0A2C6LBX7"/>
<dbReference type="GeneID" id="94424796"/>
<dbReference type="GO" id="GO:0006428">
    <property type="term" value="P:isoleucyl-tRNA aminoacylation"/>
    <property type="evidence" value="ECO:0007669"/>
    <property type="project" value="TreeGrafter"/>
</dbReference>
<evidence type="ECO:0000256" key="4">
    <source>
        <dbReference type="ARBA" id="ARBA00022917"/>
    </source>
</evidence>
<dbReference type="VEuPathDB" id="ToxoDB:CSUI_001379"/>
<dbReference type="GO" id="GO:0002161">
    <property type="term" value="F:aminoacyl-tRNA deacylase activity"/>
    <property type="evidence" value="ECO:0007669"/>
    <property type="project" value="InterPro"/>
</dbReference>
<proteinExistence type="predicted"/>
<evidence type="ECO:0000313" key="6">
    <source>
        <dbReference type="EMBL" id="PHJ24768.1"/>
    </source>
</evidence>
<protein>
    <submittedName>
        <fullName evidence="6">Isoleucyl-trna synthetase family protein</fullName>
    </submittedName>
</protein>
<evidence type="ECO:0000256" key="5">
    <source>
        <dbReference type="ARBA" id="ARBA00023146"/>
    </source>
</evidence>
<gene>
    <name evidence="6" type="ORF">CSUI_001379</name>
</gene>
<dbReference type="GO" id="GO:0005524">
    <property type="term" value="F:ATP binding"/>
    <property type="evidence" value="ECO:0007669"/>
    <property type="project" value="UniProtKB-KW"/>
</dbReference>
<dbReference type="EMBL" id="MIGC01000546">
    <property type="protein sequence ID" value="PHJ24768.1"/>
    <property type="molecule type" value="Genomic_DNA"/>
</dbReference>
<evidence type="ECO:0000256" key="2">
    <source>
        <dbReference type="ARBA" id="ARBA00022741"/>
    </source>
</evidence>
<keyword evidence="4" id="KW-0648">Protein biosynthesis</keyword>
<evidence type="ECO:0000256" key="3">
    <source>
        <dbReference type="ARBA" id="ARBA00022840"/>
    </source>
</evidence>
<dbReference type="SUPFAM" id="SSF50677">
    <property type="entry name" value="ValRS/IleRS/LeuRS editing domain"/>
    <property type="match status" value="1"/>
</dbReference>
<keyword evidence="3" id="KW-0067">ATP-binding</keyword>
<organism evidence="6 7">
    <name type="scientific">Cystoisospora suis</name>
    <dbReference type="NCBI Taxonomy" id="483139"/>
    <lineage>
        <taxon>Eukaryota</taxon>
        <taxon>Sar</taxon>
        <taxon>Alveolata</taxon>
        <taxon>Apicomplexa</taxon>
        <taxon>Conoidasida</taxon>
        <taxon>Coccidia</taxon>
        <taxon>Eucoccidiorida</taxon>
        <taxon>Eimeriorina</taxon>
        <taxon>Sarcocystidae</taxon>
        <taxon>Cystoisospora</taxon>
    </lineage>
</organism>
<dbReference type="Proteomes" id="UP000221165">
    <property type="component" value="Unassembled WGS sequence"/>
</dbReference>
<dbReference type="InterPro" id="IPR023586">
    <property type="entry name" value="Ile-tRNA-ligase_type2"/>
</dbReference>
<reference evidence="6 7" key="1">
    <citation type="journal article" date="2017" name="Int. J. Parasitol.">
        <title>The genome of the protozoan parasite Cystoisospora suis and a reverse vaccinology approach to identify vaccine candidates.</title>
        <authorList>
            <person name="Palmieri N."/>
            <person name="Shrestha A."/>
            <person name="Ruttkowski B."/>
            <person name="Beck T."/>
            <person name="Vogl C."/>
            <person name="Tomley F."/>
            <person name="Blake D.P."/>
            <person name="Joachim A."/>
        </authorList>
    </citation>
    <scope>NUCLEOTIDE SEQUENCE [LARGE SCALE GENOMIC DNA]</scope>
    <source>
        <strain evidence="6 7">Wien I</strain>
    </source>
</reference>
<evidence type="ECO:0000256" key="1">
    <source>
        <dbReference type="ARBA" id="ARBA00022598"/>
    </source>
</evidence>
<dbReference type="Gene3D" id="3.90.740.10">
    <property type="entry name" value="Valyl/Leucyl/Isoleucyl-tRNA synthetase, editing domain"/>
    <property type="match status" value="1"/>
</dbReference>
<dbReference type="OrthoDB" id="1706657at2759"/>
<dbReference type="GO" id="GO:0004822">
    <property type="term" value="F:isoleucine-tRNA ligase activity"/>
    <property type="evidence" value="ECO:0007669"/>
    <property type="project" value="InterPro"/>
</dbReference>
<keyword evidence="7" id="KW-1185">Reference proteome</keyword>
<accession>A0A2C6LBX7</accession>
<evidence type="ECO:0000313" key="7">
    <source>
        <dbReference type="Proteomes" id="UP000221165"/>
    </source>
</evidence>
<keyword evidence="1" id="KW-0436">Ligase</keyword>
<dbReference type="RefSeq" id="XP_067926440.1">
    <property type="nucleotide sequence ID" value="XM_068061585.1"/>
</dbReference>
<name>A0A2C6LBX7_9APIC</name>
<dbReference type="InterPro" id="IPR009008">
    <property type="entry name" value="Val/Leu/Ile-tRNA-synth_edit"/>
</dbReference>
<sequence>RCIPDDNEKGEELHEDHPISFLAWTTTPWTLPSNLALCVNPDLVYVQIRNKQTKVDWILCESRVDWLLKQLKMDLTKDFEVVNKFPGSSLRGSLLSSSSLVSKQIL</sequence>
<dbReference type="PANTHER" id="PTHR42780:SF1">
    <property type="entry name" value="ISOLEUCINE--TRNA LIGASE, CYTOPLASMIC"/>
    <property type="match status" value="1"/>
</dbReference>
<dbReference type="PANTHER" id="PTHR42780">
    <property type="entry name" value="SOLEUCYL-TRNA SYNTHETASE"/>
    <property type="match status" value="1"/>
</dbReference>
<keyword evidence="5 6" id="KW-0030">Aminoacyl-tRNA synthetase</keyword>